<name>A0ABY4CKM8_9BACL</name>
<reference evidence="3" key="1">
    <citation type="submission" date="2021-12" db="EMBL/GenBank/DDBJ databases">
        <title>Alicyclobacillaceae gen. nov., sp. nov., isolated from chalcocite enrichment system.</title>
        <authorList>
            <person name="Jiang Z."/>
        </authorList>
    </citation>
    <scope>NUCLEOTIDE SEQUENCE</scope>
    <source>
        <strain evidence="3">MYW30-H2</strain>
    </source>
</reference>
<dbReference type="Gene3D" id="2.30.40.10">
    <property type="entry name" value="Urease, subunit C, domain 1"/>
    <property type="match status" value="1"/>
</dbReference>
<proteinExistence type="inferred from homology"/>
<keyword evidence="1" id="KW-0645">Protease</keyword>
<evidence type="ECO:0000313" key="3">
    <source>
        <dbReference type="EMBL" id="UOF91067.1"/>
    </source>
</evidence>
<sequence>MFTLIHGAEVYTPEYKGKQDIVIAFHKIVCMAPTIRREQIALDGVIDVDVFDGSGCKIVPGFIDQHVHIAGGGGEGGFQNRTPEIMLSTLTTAGITTVVGVLGTDGTTRSVAGLLAKARGLELEGITTFMYSGAYQVPTRTITDNPRSDLILIDKVIGIGEIAIADHRSTHPSDQELIRLASEARVGGMLAGKAGIVHMHVGDDPSGLQALYDILEKTDIPITQFCPTHLNRQPKLLEESVNYGKKGGYTDITSGIFPDAHDHVSVKPSEAIKYLLDHGVDLDRITMSSDSNGSSPIFDEHGKLVGMGICEVSTLWREARDCVIKEGISLQDAVQIISTNVAGVLKLPTKGRIDAGMDADLVMLDDDYQIRHVFAKGTCVVRDYQPEVWGTFEQAIRGKDVKQVKATSK</sequence>
<comment type="cofactor">
    <cofactor evidence="1">
        <name>Zn(2+)</name>
        <dbReference type="ChEBI" id="CHEBI:29105"/>
    </cofactor>
    <text evidence="1">Binds 2 Zn(2+) ions per subunit.</text>
</comment>
<dbReference type="EMBL" id="CP089291">
    <property type="protein sequence ID" value="UOF91067.1"/>
    <property type="molecule type" value="Genomic_DNA"/>
</dbReference>
<organism evidence="3 4">
    <name type="scientific">Fodinisporobacter ferrooxydans</name>
    <dbReference type="NCBI Taxonomy" id="2901836"/>
    <lineage>
        <taxon>Bacteria</taxon>
        <taxon>Bacillati</taxon>
        <taxon>Bacillota</taxon>
        <taxon>Bacilli</taxon>
        <taxon>Bacillales</taxon>
        <taxon>Alicyclobacillaceae</taxon>
        <taxon>Fodinisporobacter</taxon>
    </lineage>
</organism>
<keyword evidence="1" id="KW-0482">Metalloprotease</keyword>
<dbReference type="InterPro" id="IPR006680">
    <property type="entry name" value="Amidohydro-rel"/>
</dbReference>
<dbReference type="PANTHER" id="PTHR11647">
    <property type="entry name" value="HYDRANTOINASE/DIHYDROPYRIMIDINASE FAMILY MEMBER"/>
    <property type="match status" value="1"/>
</dbReference>
<dbReference type="PANTHER" id="PTHR11647:SF1">
    <property type="entry name" value="COLLAPSIN RESPONSE MEDIATOR PROTEIN"/>
    <property type="match status" value="1"/>
</dbReference>
<keyword evidence="1 3" id="KW-0378">Hydrolase</keyword>
<dbReference type="InterPro" id="IPR010229">
    <property type="entry name" value="Pept_M38_dipep"/>
</dbReference>
<evidence type="ECO:0000256" key="1">
    <source>
        <dbReference type="PIRNR" id="PIRNR001238"/>
    </source>
</evidence>
<dbReference type="NCBIfam" id="TIGR01975">
    <property type="entry name" value="isoAsp_dipep"/>
    <property type="match status" value="1"/>
</dbReference>
<keyword evidence="1" id="KW-0479">Metal-binding</keyword>
<dbReference type="SUPFAM" id="SSF51338">
    <property type="entry name" value="Composite domain of metallo-dependent hydrolases"/>
    <property type="match status" value="1"/>
</dbReference>
<keyword evidence="1" id="KW-0862">Zinc</keyword>
<keyword evidence="4" id="KW-1185">Reference proteome</keyword>
<dbReference type="Proteomes" id="UP000830167">
    <property type="component" value="Chromosome"/>
</dbReference>
<gene>
    <name evidence="3" type="primary">iadA</name>
    <name evidence="3" type="ORF">LSG31_02050</name>
</gene>
<dbReference type="GO" id="GO:0008798">
    <property type="term" value="F:beta-aspartyl-peptidase activity"/>
    <property type="evidence" value="ECO:0007669"/>
    <property type="project" value="UniProtKB-EC"/>
</dbReference>
<dbReference type="Pfam" id="PF01979">
    <property type="entry name" value="Amidohydro_1"/>
    <property type="match status" value="1"/>
</dbReference>
<comment type="function">
    <text evidence="1">Catalyzes the hydrolytic cleavage of a subset of L-isoaspartyl (L-beta-aspartyl) dipeptides. Used to degrade proteins damaged by L-isoaspartyl residues formation.</text>
</comment>
<dbReference type="PIRSF" id="PIRSF001238">
    <property type="entry name" value="IadA"/>
    <property type="match status" value="1"/>
</dbReference>
<evidence type="ECO:0000313" key="4">
    <source>
        <dbReference type="Proteomes" id="UP000830167"/>
    </source>
</evidence>
<dbReference type="InterPro" id="IPR011059">
    <property type="entry name" value="Metal-dep_hydrolase_composite"/>
</dbReference>
<comment type="similarity">
    <text evidence="1">Belongs to the peptidase M38 family.</text>
</comment>
<dbReference type="InterPro" id="IPR032466">
    <property type="entry name" value="Metal_Hydrolase"/>
</dbReference>
<dbReference type="EC" id="3.4.19.-" evidence="1"/>
<dbReference type="Gene3D" id="3.20.20.140">
    <property type="entry name" value="Metal-dependent hydrolases"/>
    <property type="match status" value="1"/>
</dbReference>
<protein>
    <recommendedName>
        <fullName evidence="1">Isoaspartyl dipeptidase</fullName>
        <ecNumber evidence="1">3.4.19.-</ecNumber>
    </recommendedName>
</protein>
<comment type="subcellular location">
    <subcellularLocation>
        <location evidence="1">Cytoplasm</location>
    </subcellularLocation>
</comment>
<evidence type="ECO:0000259" key="2">
    <source>
        <dbReference type="Pfam" id="PF01979"/>
    </source>
</evidence>
<dbReference type="SUPFAM" id="SSF51556">
    <property type="entry name" value="Metallo-dependent hydrolases"/>
    <property type="match status" value="1"/>
</dbReference>
<accession>A0ABY4CKM8</accession>
<dbReference type="RefSeq" id="WP_347437758.1">
    <property type="nucleotide sequence ID" value="NZ_CP089291.1"/>
</dbReference>
<feature type="domain" description="Amidohydrolase-related" evidence="2">
    <location>
        <begin position="58"/>
        <end position="378"/>
    </location>
</feature>
<dbReference type="InterPro" id="IPR050378">
    <property type="entry name" value="Metallo-dep_Hydrolases_sf"/>
</dbReference>
<comment type="PTM">
    <text evidence="1">Carboxylation allows a single lysine to coordinate two zinc ions.</text>
</comment>